<comment type="caution">
    <text evidence="18">The sequence shown here is derived from an EMBL/GenBank/DDBJ whole genome shotgun (WGS) entry which is preliminary data.</text>
</comment>
<evidence type="ECO:0000256" key="6">
    <source>
        <dbReference type="ARBA" id="ARBA00093197"/>
    </source>
</evidence>
<feature type="non-terminal residue" evidence="18">
    <location>
        <position position="283"/>
    </location>
</feature>
<evidence type="ECO:0000313" key="18">
    <source>
        <dbReference type="EMBL" id="CAG5120582.1"/>
    </source>
</evidence>
<evidence type="ECO:0000256" key="1">
    <source>
        <dbReference type="ARBA" id="ARBA00008903"/>
    </source>
</evidence>
<dbReference type="InterPro" id="IPR036291">
    <property type="entry name" value="NAD(P)-bd_dom_sf"/>
</dbReference>
<comment type="catalytic activity">
    <reaction evidence="5">
        <text>L-pipecolate + NAD(+) = Delta(1)-piperideine-2-carboxylate + NADH + H(+)</text>
        <dbReference type="Rhea" id="RHEA:30807"/>
        <dbReference type="ChEBI" id="CHEBI:15378"/>
        <dbReference type="ChEBI" id="CHEBI:57540"/>
        <dbReference type="ChEBI" id="CHEBI:57945"/>
        <dbReference type="ChEBI" id="CHEBI:61185"/>
        <dbReference type="ChEBI" id="CHEBI:77631"/>
        <dbReference type="EC" id="1.5.1.1"/>
    </reaction>
    <physiologicalReaction direction="right-to-left" evidence="5">
        <dbReference type="Rhea" id="RHEA:30809"/>
    </physiologicalReaction>
</comment>
<comment type="similarity">
    <text evidence="1">Belongs to the ornithine cyclodeaminase/mu-crystallin family.</text>
</comment>
<evidence type="ECO:0000256" key="13">
    <source>
        <dbReference type="ARBA" id="ARBA00093264"/>
    </source>
</evidence>
<gene>
    <name evidence="18" type="ORF">CUNI_LOCUS6140</name>
</gene>
<comment type="catalytic activity">
    <reaction evidence="10">
        <text>(R)-lanthionine ketimine + NADPH + 2 H(+) = (3R,5R)-1,4-thiomorpholine-3,5-dicarboxylate + NADP(+)</text>
        <dbReference type="Rhea" id="RHEA:68040"/>
        <dbReference type="ChEBI" id="CHEBI:15378"/>
        <dbReference type="ChEBI" id="CHEBI:57783"/>
        <dbReference type="ChEBI" id="CHEBI:58349"/>
        <dbReference type="ChEBI" id="CHEBI:176891"/>
        <dbReference type="ChEBI" id="CHEBI:176892"/>
    </reaction>
    <physiologicalReaction direction="left-to-right" evidence="10">
        <dbReference type="Rhea" id="RHEA:68041"/>
    </physiologicalReaction>
</comment>
<protein>
    <recommendedName>
        <fullName evidence="3">Ketimine reductase mu-crystallin</fullName>
        <ecNumber evidence="16">1.5.1.1</ecNumber>
        <ecNumber evidence="2">1.5.1.25</ecNumber>
    </recommendedName>
    <alternativeName>
        <fullName evidence="17">1-piperideine-2-carboxylate/1-pyrroline-2-carboxylate reductase</fullName>
    </alternativeName>
    <alternativeName>
        <fullName evidence="4">NADP-regulated thyroid-hormone-binding protein</fullName>
    </alternativeName>
</protein>
<evidence type="ECO:0000313" key="19">
    <source>
        <dbReference type="Proteomes" id="UP000678393"/>
    </source>
</evidence>
<keyword evidence="19" id="KW-1185">Reference proteome</keyword>
<name>A0A8S3YYL1_9EUPU</name>
<evidence type="ECO:0000256" key="4">
    <source>
        <dbReference type="ARBA" id="ARBA00033420"/>
    </source>
</evidence>
<evidence type="ECO:0000256" key="10">
    <source>
        <dbReference type="ARBA" id="ARBA00093248"/>
    </source>
</evidence>
<dbReference type="AlphaFoldDB" id="A0A8S3YYL1"/>
<evidence type="ECO:0000256" key="9">
    <source>
        <dbReference type="ARBA" id="ARBA00093227"/>
    </source>
</evidence>
<dbReference type="InterPro" id="IPR003462">
    <property type="entry name" value="ODC_Mu_crystall"/>
</dbReference>
<dbReference type="SUPFAM" id="SSF51735">
    <property type="entry name" value="NAD(P)-binding Rossmann-fold domains"/>
    <property type="match status" value="1"/>
</dbReference>
<evidence type="ECO:0000256" key="15">
    <source>
        <dbReference type="ARBA" id="ARBA00093567"/>
    </source>
</evidence>
<feature type="non-terminal residue" evidence="18">
    <location>
        <position position="1"/>
    </location>
</feature>
<comment type="catalytic activity">
    <reaction evidence="8">
        <text>(3R)-1,4-thiomorpholine-3-carboxylate + NAD(+) = 3,4-dehydrothiomorpholine-3-carboxylate + NADH + 2 H(+)</text>
        <dbReference type="Rhea" id="RHEA:12504"/>
        <dbReference type="ChEBI" id="CHEBI:15378"/>
        <dbReference type="ChEBI" id="CHEBI:57540"/>
        <dbReference type="ChEBI" id="CHEBI:57945"/>
        <dbReference type="ChEBI" id="CHEBI:58517"/>
        <dbReference type="ChEBI" id="CHEBI:176873"/>
        <dbReference type="EC" id="1.5.1.25"/>
    </reaction>
    <physiologicalReaction direction="right-to-left" evidence="8">
        <dbReference type="Rhea" id="RHEA:12506"/>
    </physiologicalReaction>
</comment>
<organism evidence="18 19">
    <name type="scientific">Candidula unifasciata</name>
    <dbReference type="NCBI Taxonomy" id="100452"/>
    <lineage>
        <taxon>Eukaryota</taxon>
        <taxon>Metazoa</taxon>
        <taxon>Spiralia</taxon>
        <taxon>Lophotrochozoa</taxon>
        <taxon>Mollusca</taxon>
        <taxon>Gastropoda</taxon>
        <taxon>Heterobranchia</taxon>
        <taxon>Euthyneura</taxon>
        <taxon>Panpulmonata</taxon>
        <taxon>Eupulmonata</taxon>
        <taxon>Stylommatophora</taxon>
        <taxon>Helicina</taxon>
        <taxon>Helicoidea</taxon>
        <taxon>Geomitridae</taxon>
        <taxon>Candidula</taxon>
    </lineage>
</organism>
<dbReference type="Gene3D" id="3.30.1780.10">
    <property type="entry name" value="ornithine cyclodeaminase, domain 1"/>
    <property type="match status" value="1"/>
</dbReference>
<evidence type="ECO:0000256" key="2">
    <source>
        <dbReference type="ARBA" id="ARBA00012883"/>
    </source>
</evidence>
<evidence type="ECO:0000256" key="8">
    <source>
        <dbReference type="ARBA" id="ARBA00093226"/>
    </source>
</evidence>
<dbReference type="EC" id="1.5.1.25" evidence="2"/>
<comment type="catalytic activity">
    <reaction evidence="7">
        <text>L-proline + NADP(+) = 1-pyrroline-2-carboxylate + NADPH + H(+)</text>
        <dbReference type="Rhea" id="RHEA:20317"/>
        <dbReference type="ChEBI" id="CHEBI:15378"/>
        <dbReference type="ChEBI" id="CHEBI:39785"/>
        <dbReference type="ChEBI" id="CHEBI:57783"/>
        <dbReference type="ChEBI" id="CHEBI:58349"/>
        <dbReference type="ChEBI" id="CHEBI:60039"/>
        <dbReference type="EC" id="1.5.1.1"/>
    </reaction>
    <physiologicalReaction direction="right-to-left" evidence="7">
        <dbReference type="Rhea" id="RHEA:20319"/>
    </physiologicalReaction>
</comment>
<dbReference type="GO" id="GO:0050241">
    <property type="term" value="F:pyrroline-2-carboxylate reductase activity"/>
    <property type="evidence" value="ECO:0007669"/>
    <property type="project" value="UniProtKB-EC"/>
</dbReference>
<evidence type="ECO:0000256" key="16">
    <source>
        <dbReference type="ARBA" id="ARBA00093598"/>
    </source>
</evidence>
<evidence type="ECO:0000256" key="17">
    <source>
        <dbReference type="ARBA" id="ARBA00093650"/>
    </source>
</evidence>
<dbReference type="GO" id="GO:0047127">
    <property type="term" value="F:thiomorpholine-carboxylate dehydrogenase activity"/>
    <property type="evidence" value="ECO:0007669"/>
    <property type="project" value="UniProtKB-EC"/>
</dbReference>
<comment type="catalytic activity">
    <reaction evidence="13">
        <text>L-proline + NAD(+) = 1-pyrroline-2-carboxylate + NADH + H(+)</text>
        <dbReference type="Rhea" id="RHEA:20321"/>
        <dbReference type="ChEBI" id="CHEBI:15378"/>
        <dbReference type="ChEBI" id="CHEBI:39785"/>
        <dbReference type="ChEBI" id="CHEBI:57540"/>
        <dbReference type="ChEBI" id="CHEBI:57945"/>
        <dbReference type="ChEBI" id="CHEBI:60039"/>
        <dbReference type="EC" id="1.5.1.1"/>
    </reaction>
    <physiologicalReaction direction="right-to-left" evidence="13">
        <dbReference type="Rhea" id="RHEA:20323"/>
    </physiologicalReaction>
</comment>
<sequence>MDDVAGNYISTERIQAILDYQSLIQYVERGLGHFSKRGEVGVVQPPRTVVHVNKSDGFFGCMPVYSEIDNILVTKLVTFFPNNKDIPTHHAVIIVFDTETGVPKAILDGAVITERRTAAASVVATKHLVNGNPKILAVLGSGVQARSHYRALSEVFTFDQVRIWNHRFEGAQRLATEIGEKCLACSSVQEAVLGADVIVTVTSSKVPILKAEWVKPGAHINAVGACRPDWSEIDPELMRSAVVYVDSYEGAERESGDVLLAQDKVFFGTKEGYRNKVTVFKSL</sequence>
<evidence type="ECO:0000256" key="11">
    <source>
        <dbReference type="ARBA" id="ARBA00093250"/>
    </source>
</evidence>
<dbReference type="Gene3D" id="3.40.50.720">
    <property type="entry name" value="NAD(P)-binding Rossmann-like Domain"/>
    <property type="match status" value="1"/>
</dbReference>
<evidence type="ECO:0000256" key="3">
    <source>
        <dbReference type="ARBA" id="ARBA00015173"/>
    </source>
</evidence>
<comment type="subunit">
    <text evidence="15">Homodimer. Binds the thyroid hormone triiodothyronine (T3); T3 binding inhibits enzymatic activity.</text>
</comment>
<dbReference type="PANTHER" id="PTHR13812:SF19">
    <property type="entry name" value="KETIMINE REDUCTASE MU-CRYSTALLIN"/>
    <property type="match status" value="1"/>
</dbReference>
<evidence type="ECO:0000256" key="14">
    <source>
        <dbReference type="ARBA" id="ARBA00093273"/>
    </source>
</evidence>
<comment type="catalytic activity">
    <reaction evidence="11">
        <text>(S)-cystathionine ketimine + NADH + 2 H(+) = (3R,5S)-2,3,5,6,7-pentahydro-1,4-thiazepine-3,5-dicarboxylate + NAD(+)</text>
        <dbReference type="Rhea" id="RHEA:68032"/>
        <dbReference type="ChEBI" id="CHEBI:15378"/>
        <dbReference type="ChEBI" id="CHEBI:57540"/>
        <dbReference type="ChEBI" id="CHEBI:57945"/>
        <dbReference type="ChEBI" id="CHEBI:176808"/>
        <dbReference type="ChEBI" id="CHEBI:176810"/>
    </reaction>
    <physiologicalReaction direction="left-to-right" evidence="11">
        <dbReference type="Rhea" id="RHEA:68033"/>
    </physiologicalReaction>
</comment>
<evidence type="ECO:0000256" key="12">
    <source>
        <dbReference type="ARBA" id="ARBA00093263"/>
    </source>
</evidence>
<evidence type="ECO:0000256" key="5">
    <source>
        <dbReference type="ARBA" id="ARBA00093190"/>
    </source>
</evidence>
<dbReference type="Pfam" id="PF02423">
    <property type="entry name" value="OCD_Mu_crystall"/>
    <property type="match status" value="1"/>
</dbReference>
<dbReference type="GO" id="GO:0005737">
    <property type="term" value="C:cytoplasm"/>
    <property type="evidence" value="ECO:0007669"/>
    <property type="project" value="TreeGrafter"/>
</dbReference>
<dbReference type="Proteomes" id="UP000678393">
    <property type="component" value="Unassembled WGS sequence"/>
</dbReference>
<dbReference type="GO" id="GO:0042562">
    <property type="term" value="F:hormone binding"/>
    <property type="evidence" value="ECO:0007669"/>
    <property type="project" value="TreeGrafter"/>
</dbReference>
<accession>A0A8S3YYL1</accession>
<dbReference type="OrthoDB" id="41492at2759"/>
<dbReference type="EC" id="1.5.1.1" evidence="16"/>
<comment type="catalytic activity">
    <reaction evidence="6">
        <text>Delta(2)-thiazoline-2-carboxylate + NADPH + 2 H(+) = L-thiazolidine-2-carboxylate + NADP(+)</text>
        <dbReference type="Rhea" id="RHEA:68072"/>
        <dbReference type="ChEBI" id="CHEBI:15378"/>
        <dbReference type="ChEBI" id="CHEBI:57783"/>
        <dbReference type="ChEBI" id="CHEBI:58349"/>
        <dbReference type="ChEBI" id="CHEBI:176895"/>
        <dbReference type="ChEBI" id="CHEBI:176896"/>
    </reaction>
    <physiologicalReaction direction="left-to-right" evidence="6">
        <dbReference type="Rhea" id="RHEA:68073"/>
    </physiologicalReaction>
</comment>
<evidence type="ECO:0000256" key="7">
    <source>
        <dbReference type="ARBA" id="ARBA00093203"/>
    </source>
</evidence>
<dbReference type="EMBL" id="CAJHNH020000927">
    <property type="protein sequence ID" value="CAG5120582.1"/>
    <property type="molecule type" value="Genomic_DNA"/>
</dbReference>
<dbReference type="InterPro" id="IPR023401">
    <property type="entry name" value="ODC_N"/>
</dbReference>
<comment type="catalytic activity">
    <reaction evidence="9">
        <text>(S)-cystathionine ketimine + NADPH + 2 H(+) = (3R,5S)-2,3,5,6,7-pentahydro-1,4-thiazepine-3,5-dicarboxylate + NADP(+)</text>
        <dbReference type="Rhea" id="RHEA:68036"/>
        <dbReference type="ChEBI" id="CHEBI:15378"/>
        <dbReference type="ChEBI" id="CHEBI:57783"/>
        <dbReference type="ChEBI" id="CHEBI:58349"/>
        <dbReference type="ChEBI" id="CHEBI:176808"/>
        <dbReference type="ChEBI" id="CHEBI:176810"/>
    </reaction>
    <physiologicalReaction direction="left-to-right" evidence="9">
        <dbReference type="Rhea" id="RHEA:68037"/>
    </physiologicalReaction>
</comment>
<dbReference type="PANTHER" id="PTHR13812">
    <property type="entry name" value="KETIMINE REDUCTASE MU-CRYSTALLIN"/>
    <property type="match status" value="1"/>
</dbReference>
<dbReference type="FunFam" id="3.40.50.720:FF:000241">
    <property type="entry name" value="ketimine reductase mu-crystallin"/>
    <property type="match status" value="1"/>
</dbReference>
<reference evidence="18" key="1">
    <citation type="submission" date="2021-04" db="EMBL/GenBank/DDBJ databases">
        <authorList>
            <consortium name="Molecular Ecology Group"/>
        </authorList>
    </citation>
    <scope>NUCLEOTIDE SEQUENCE</scope>
</reference>
<proteinExistence type="inferred from homology"/>
<comment type="catalytic activity">
    <reaction evidence="14">
        <text>L-pipecolate + NADP(+) = Delta(1)-piperideine-2-carboxylate + NADPH + H(+)</text>
        <dbReference type="Rhea" id="RHEA:12524"/>
        <dbReference type="ChEBI" id="CHEBI:15378"/>
        <dbReference type="ChEBI" id="CHEBI:57783"/>
        <dbReference type="ChEBI" id="CHEBI:58349"/>
        <dbReference type="ChEBI" id="CHEBI:61185"/>
        <dbReference type="ChEBI" id="CHEBI:77631"/>
        <dbReference type="EC" id="1.5.1.1"/>
    </reaction>
    <physiologicalReaction direction="right-to-left" evidence="14">
        <dbReference type="Rhea" id="RHEA:12526"/>
    </physiologicalReaction>
</comment>
<dbReference type="PIRSF" id="PIRSF001439">
    <property type="entry name" value="CryM"/>
    <property type="match status" value="1"/>
</dbReference>
<comment type="catalytic activity">
    <reaction evidence="12">
        <text>(3R)-1,4-thiomorpholine-3-carboxylate + NADP(+) = 3,4-dehydrothiomorpholine-3-carboxylate + NADPH + 2 H(+)</text>
        <dbReference type="Rhea" id="RHEA:12500"/>
        <dbReference type="ChEBI" id="CHEBI:15378"/>
        <dbReference type="ChEBI" id="CHEBI:57783"/>
        <dbReference type="ChEBI" id="CHEBI:58349"/>
        <dbReference type="ChEBI" id="CHEBI:58517"/>
        <dbReference type="ChEBI" id="CHEBI:176873"/>
        <dbReference type="EC" id="1.5.1.25"/>
    </reaction>
    <physiologicalReaction direction="right-to-left" evidence="12">
        <dbReference type="Rhea" id="RHEA:12502"/>
    </physiologicalReaction>
</comment>